<dbReference type="KEGG" id="hdt:HYPDE_26123"/>
<dbReference type="HOGENOM" id="CLU_2058169_0_0_5"/>
<evidence type="ECO:0000313" key="3">
    <source>
        <dbReference type="Proteomes" id="UP000005952"/>
    </source>
</evidence>
<evidence type="ECO:0000313" key="2">
    <source>
        <dbReference type="EMBL" id="AGK56907.1"/>
    </source>
</evidence>
<name>N0B3Y6_9HYPH</name>
<dbReference type="EMBL" id="CP005587">
    <property type="protein sequence ID" value="AGK56907.1"/>
    <property type="molecule type" value="Genomic_DNA"/>
</dbReference>
<keyword evidence="3" id="KW-1185">Reference proteome</keyword>
<evidence type="ECO:0000256" key="1">
    <source>
        <dbReference type="SAM" id="MobiDB-lite"/>
    </source>
</evidence>
<dbReference type="Proteomes" id="UP000005952">
    <property type="component" value="Chromosome"/>
</dbReference>
<accession>N0B3Y6</accession>
<organism evidence="2 3">
    <name type="scientific">Hyphomicrobium denitrificans 1NES1</name>
    <dbReference type="NCBI Taxonomy" id="670307"/>
    <lineage>
        <taxon>Bacteria</taxon>
        <taxon>Pseudomonadati</taxon>
        <taxon>Pseudomonadota</taxon>
        <taxon>Alphaproteobacteria</taxon>
        <taxon>Hyphomicrobiales</taxon>
        <taxon>Hyphomicrobiaceae</taxon>
        <taxon>Hyphomicrobium</taxon>
    </lineage>
</organism>
<gene>
    <name evidence="2" type="ORF">HYPDE_26123</name>
</gene>
<proteinExistence type="predicted"/>
<dbReference type="AlphaFoldDB" id="N0B3Y6"/>
<reference evidence="2 3" key="1">
    <citation type="journal article" date="2013" name="Genome Announc.">
        <title>Genome sequences for three denitrifying bacterial strains isolated from a uranium- and nitrate-contaminated subsurface environment.</title>
        <authorList>
            <person name="Venkatramanan R."/>
            <person name="Prakash O."/>
            <person name="Woyke T."/>
            <person name="Chain P."/>
            <person name="Goodwin L.A."/>
            <person name="Watson D."/>
            <person name="Brooks S."/>
            <person name="Kostka J.E."/>
            <person name="Green S.J."/>
        </authorList>
    </citation>
    <scope>NUCLEOTIDE SEQUENCE [LARGE SCALE GENOMIC DNA]</scope>
    <source>
        <strain evidence="2 3">1NES1</strain>
    </source>
</reference>
<protein>
    <submittedName>
        <fullName evidence="2">Uncharacterized protein</fullName>
    </submittedName>
</protein>
<sequence length="119" mass="13077">MIESSDNDFHKADFLPQLRALTRYLPALESPDFHAGEGRGFSRRREGAREAAPPAPSSRSTTPSLLSEGAREGLTHHPPKATKVVTLMMSRYIPCLQRKFCAFVPIPSGMSVVSARPDL</sequence>
<feature type="region of interest" description="Disordered" evidence="1">
    <location>
        <begin position="30"/>
        <end position="81"/>
    </location>
</feature>
<dbReference type="RefSeq" id="WP_015596944.1">
    <property type="nucleotide sequence ID" value="NC_021172.1"/>
</dbReference>
<feature type="compositionally biased region" description="Low complexity" evidence="1">
    <location>
        <begin position="57"/>
        <end position="68"/>
    </location>
</feature>